<evidence type="ECO:0000313" key="3">
    <source>
        <dbReference type="EMBL" id="UTO55209.1"/>
    </source>
</evidence>
<accession>A0A9Q9BYK1</accession>
<dbReference type="Pfam" id="PF09976">
    <property type="entry name" value="TPR_21"/>
    <property type="match status" value="1"/>
</dbReference>
<keyword evidence="1" id="KW-0472">Membrane</keyword>
<name>A0A9Q9BYK1_9RICK</name>
<dbReference type="EMBL" id="CP089285">
    <property type="protein sequence ID" value="UTO56129.1"/>
    <property type="molecule type" value="Genomic_DNA"/>
</dbReference>
<feature type="transmembrane region" description="Helical" evidence="1">
    <location>
        <begin position="12"/>
        <end position="33"/>
    </location>
</feature>
<organism evidence="3 5">
    <name type="scientific">Neoehrlichia mikurensis</name>
    <dbReference type="NCBI Taxonomy" id="89586"/>
    <lineage>
        <taxon>Bacteria</taxon>
        <taxon>Pseudomonadati</taxon>
        <taxon>Pseudomonadota</taxon>
        <taxon>Alphaproteobacteria</taxon>
        <taxon>Rickettsiales</taxon>
        <taxon>Anaplasmataceae</taxon>
        <taxon>Candidatus Neoehrlichia</taxon>
    </lineage>
</organism>
<gene>
    <name evidence="4" type="ORF">LUA81_03340</name>
    <name evidence="3" type="ORF">LUA82_03375</name>
</gene>
<keyword evidence="6" id="KW-1185">Reference proteome</keyword>
<dbReference type="InterPro" id="IPR018704">
    <property type="entry name" value="SecYEG/CpoB_TPR"/>
</dbReference>
<evidence type="ECO:0000256" key="1">
    <source>
        <dbReference type="SAM" id="Phobius"/>
    </source>
</evidence>
<dbReference type="EMBL" id="CP089286">
    <property type="protein sequence ID" value="UTO55209.1"/>
    <property type="molecule type" value="Genomic_DNA"/>
</dbReference>
<keyword evidence="1" id="KW-0812">Transmembrane</keyword>
<dbReference type="Proteomes" id="UP001059822">
    <property type="component" value="Chromosome"/>
</dbReference>
<evidence type="ECO:0000313" key="4">
    <source>
        <dbReference type="EMBL" id="UTO56129.1"/>
    </source>
</evidence>
<sequence length="201" mass="22934">MRVDIVDTVVKFKWVVLGTIVLILIGAGILSWWNDMQDKKSIEAGNIMYKTLMSNVDQDKMVNMLQSIIDGDYGNYEYLAKLKLASIYSKQDVNKAQEIYKDLANNKKLVPEFRELVKYLEVVLLLKSGNSHLLREKIAQLITQDHKIYQSSVKEIAAIEKINSGDVNGAMEIMQEIISDVNSDSIISKNIKDLMRIYSKK</sequence>
<dbReference type="RefSeq" id="WP_254815562.1">
    <property type="nucleotide sequence ID" value="NZ_CP089285.1"/>
</dbReference>
<protein>
    <recommendedName>
        <fullName evidence="2">Ancillary SecYEG translocon subunit/Cell division coordinator CpoB TPR domain-containing protein</fullName>
    </recommendedName>
</protein>
<reference evidence="3" key="1">
    <citation type="journal article" date="2022" name="Microorganisms">
        <title>Assembly and Comparison of Ca. Neoehrlichia mikurensis Genomes.</title>
        <authorList>
            <person name="Azagi T."/>
            <person name="Dirks R.P."/>
            <person name="Yebra-Pimentel E.S."/>
            <person name="Schaap P.J."/>
            <person name="Koehorst J.J."/>
            <person name="Esser H.J."/>
            <person name="Sprong H."/>
        </authorList>
    </citation>
    <scope>NUCLEOTIDE SEQUENCE</scope>
    <source>
        <strain evidence="4">18-2804</strain>
        <strain evidence="3">18-2837</strain>
    </source>
</reference>
<evidence type="ECO:0000313" key="6">
    <source>
        <dbReference type="Proteomes" id="UP001059985"/>
    </source>
</evidence>
<dbReference type="Proteomes" id="UP001059985">
    <property type="component" value="Chromosome"/>
</dbReference>
<feature type="domain" description="Ancillary SecYEG translocon subunit/Cell division coordinator CpoB TPR" evidence="2">
    <location>
        <begin position="13"/>
        <end position="108"/>
    </location>
</feature>
<keyword evidence="1" id="KW-1133">Transmembrane helix</keyword>
<evidence type="ECO:0000313" key="5">
    <source>
        <dbReference type="Proteomes" id="UP001059822"/>
    </source>
</evidence>
<proteinExistence type="predicted"/>
<evidence type="ECO:0000259" key="2">
    <source>
        <dbReference type="Pfam" id="PF09976"/>
    </source>
</evidence>
<dbReference type="AlphaFoldDB" id="A0A9Q9BYK1"/>